<comment type="caution">
    <text evidence="1">The sequence shown here is derived from an EMBL/GenBank/DDBJ whole genome shotgun (WGS) entry which is preliminary data.</text>
</comment>
<gene>
    <name evidence="1" type="ORF">JOL79_11215</name>
</gene>
<dbReference type="RefSeq" id="WP_210155689.1">
    <property type="nucleotide sequence ID" value="NZ_JAFCNB010000005.1"/>
</dbReference>
<protein>
    <submittedName>
        <fullName evidence="1">Uncharacterized protein</fullName>
    </submittedName>
</protein>
<evidence type="ECO:0000313" key="1">
    <source>
        <dbReference type="EMBL" id="MBP2704382.1"/>
    </source>
</evidence>
<keyword evidence="2" id="KW-1185">Reference proteome</keyword>
<dbReference type="AlphaFoldDB" id="A0A941AIY8"/>
<dbReference type="EMBL" id="JAFCNB010000005">
    <property type="protein sequence ID" value="MBP2704382.1"/>
    <property type="molecule type" value="Genomic_DNA"/>
</dbReference>
<proteinExistence type="predicted"/>
<dbReference type="Proteomes" id="UP000674234">
    <property type="component" value="Unassembled WGS sequence"/>
</dbReference>
<sequence length="99" mass="11233">MSQPITRAKFRCNTVEMAATAPQPVLQRVPGGGGYEPSDEMTWPRTYRFSPQYDHSIPENQRYAKHTPIGELRIQVDNPNVSFEPGKDYYLDFTPVDAG</sequence>
<accession>A0A941AIY8</accession>
<reference evidence="1" key="1">
    <citation type="submission" date="2021-02" db="EMBL/GenBank/DDBJ databases">
        <title>Draft genome sequence of Microbispora sp. RL4-1S isolated from rice leaves in Thailand.</title>
        <authorList>
            <person name="Muangham S."/>
            <person name="Duangmal K."/>
        </authorList>
    </citation>
    <scope>NUCLEOTIDE SEQUENCE</scope>
    <source>
        <strain evidence="1">RL4-1S</strain>
    </source>
</reference>
<evidence type="ECO:0000313" key="2">
    <source>
        <dbReference type="Proteomes" id="UP000674234"/>
    </source>
</evidence>
<organism evidence="1 2">
    <name type="scientific">Microbispora oryzae</name>
    <dbReference type="NCBI Taxonomy" id="2806554"/>
    <lineage>
        <taxon>Bacteria</taxon>
        <taxon>Bacillati</taxon>
        <taxon>Actinomycetota</taxon>
        <taxon>Actinomycetes</taxon>
        <taxon>Streptosporangiales</taxon>
        <taxon>Streptosporangiaceae</taxon>
        <taxon>Microbispora</taxon>
    </lineage>
</organism>
<name>A0A941AIY8_9ACTN</name>